<dbReference type="Proteomes" id="UP000001542">
    <property type="component" value="Unassembled WGS sequence"/>
</dbReference>
<reference evidence="2" key="2">
    <citation type="journal article" date="2007" name="Science">
        <title>Draft genome sequence of the sexually transmitted pathogen Trichomonas vaginalis.</title>
        <authorList>
            <person name="Carlton J.M."/>
            <person name="Hirt R.P."/>
            <person name="Silva J.C."/>
            <person name="Delcher A.L."/>
            <person name="Schatz M."/>
            <person name="Zhao Q."/>
            <person name="Wortman J.R."/>
            <person name="Bidwell S.L."/>
            <person name="Alsmark U.C.M."/>
            <person name="Besteiro S."/>
            <person name="Sicheritz-Ponten T."/>
            <person name="Noel C.J."/>
            <person name="Dacks J.B."/>
            <person name="Foster P.G."/>
            <person name="Simillion C."/>
            <person name="Van de Peer Y."/>
            <person name="Miranda-Saavedra D."/>
            <person name="Barton G.J."/>
            <person name="Westrop G.D."/>
            <person name="Mueller S."/>
            <person name="Dessi D."/>
            <person name="Fiori P.L."/>
            <person name="Ren Q."/>
            <person name="Paulsen I."/>
            <person name="Zhang H."/>
            <person name="Bastida-Corcuera F.D."/>
            <person name="Simoes-Barbosa A."/>
            <person name="Brown M.T."/>
            <person name="Hayes R.D."/>
            <person name="Mukherjee M."/>
            <person name="Okumura C.Y."/>
            <person name="Schneider R."/>
            <person name="Smith A.J."/>
            <person name="Vanacova S."/>
            <person name="Villalvazo M."/>
            <person name="Haas B.J."/>
            <person name="Pertea M."/>
            <person name="Feldblyum T.V."/>
            <person name="Utterback T.R."/>
            <person name="Shu C.L."/>
            <person name="Osoegawa K."/>
            <person name="de Jong P.J."/>
            <person name="Hrdy I."/>
            <person name="Horvathova L."/>
            <person name="Zubacova Z."/>
            <person name="Dolezal P."/>
            <person name="Malik S.B."/>
            <person name="Logsdon J.M. Jr."/>
            <person name="Henze K."/>
            <person name="Gupta A."/>
            <person name="Wang C.C."/>
            <person name="Dunne R.L."/>
            <person name="Upcroft J.A."/>
            <person name="Upcroft P."/>
            <person name="White O."/>
            <person name="Salzberg S.L."/>
            <person name="Tang P."/>
            <person name="Chiu C.-H."/>
            <person name="Lee Y.-S."/>
            <person name="Embley T.M."/>
            <person name="Coombs G.H."/>
            <person name="Mottram J.C."/>
            <person name="Tachezy J."/>
            <person name="Fraser-Liggett C.M."/>
            <person name="Johnson P.J."/>
        </authorList>
    </citation>
    <scope>NUCLEOTIDE SEQUENCE [LARGE SCALE GENOMIC DNA]</scope>
    <source>
        <strain evidence="2">G3</strain>
    </source>
</reference>
<gene>
    <name evidence="2" type="ORF">TVAG_314960</name>
</gene>
<proteinExistence type="predicted"/>
<sequence length="152" mass="17552">MTQEKVSYELFRFTKSENKNYVVYEVVMKKDDPTKMDTVHGYWVLGQTDGSIEELNWFEKKFGYGIQIDKVEEDKITFHCVAIKYFVLICEKAGDKYQCRTEIDGVQAYISSIYIDVTTVILIKPVIHSITVTGHAVDDGREVKQVIVPNKK</sequence>
<dbReference type="KEGG" id="tva:4761814"/>
<evidence type="ECO:0000313" key="3">
    <source>
        <dbReference type="Proteomes" id="UP000001542"/>
    </source>
</evidence>
<evidence type="ECO:0000313" key="2">
    <source>
        <dbReference type="EMBL" id="EAY03966.1"/>
    </source>
</evidence>
<feature type="domain" description="DUF4833" evidence="1">
    <location>
        <begin position="11"/>
        <end position="144"/>
    </location>
</feature>
<protein>
    <recommendedName>
        <fullName evidence="1">DUF4833 domain-containing protein</fullName>
    </recommendedName>
</protein>
<evidence type="ECO:0000259" key="1">
    <source>
        <dbReference type="Pfam" id="PF16117"/>
    </source>
</evidence>
<reference evidence="2" key="1">
    <citation type="submission" date="2006-10" db="EMBL/GenBank/DDBJ databases">
        <authorList>
            <person name="Amadeo P."/>
            <person name="Zhao Q."/>
            <person name="Wortman J."/>
            <person name="Fraser-Liggett C."/>
            <person name="Carlton J."/>
        </authorList>
    </citation>
    <scope>NUCLEOTIDE SEQUENCE</scope>
    <source>
        <strain evidence="2">G3</strain>
    </source>
</reference>
<keyword evidence="3" id="KW-1185">Reference proteome</keyword>
<dbReference type="RefSeq" id="XP_001316189.1">
    <property type="nucleotide sequence ID" value="XM_001316154.1"/>
</dbReference>
<dbReference type="EMBL" id="DS113489">
    <property type="protein sequence ID" value="EAY03966.1"/>
    <property type="molecule type" value="Genomic_DNA"/>
</dbReference>
<dbReference type="VEuPathDB" id="TrichDB:TVAG_314960"/>
<dbReference type="InParanoid" id="A2ETT5"/>
<name>A2ETT5_TRIV3</name>
<dbReference type="AlphaFoldDB" id="A2ETT5"/>
<dbReference type="VEuPathDB" id="TrichDB:TVAGG3_0045830"/>
<organism evidence="2 3">
    <name type="scientific">Trichomonas vaginalis (strain ATCC PRA-98 / G3)</name>
    <dbReference type="NCBI Taxonomy" id="412133"/>
    <lineage>
        <taxon>Eukaryota</taxon>
        <taxon>Metamonada</taxon>
        <taxon>Parabasalia</taxon>
        <taxon>Trichomonadida</taxon>
        <taxon>Trichomonadidae</taxon>
        <taxon>Trichomonas</taxon>
    </lineage>
</organism>
<accession>A2ETT5</accession>
<dbReference type="Pfam" id="PF16117">
    <property type="entry name" value="DUF4833"/>
    <property type="match status" value="1"/>
</dbReference>
<dbReference type="InterPro" id="IPR032269">
    <property type="entry name" value="DUF4833"/>
</dbReference>